<sequence>MDAAEHPARSRSTRQRAAVEAVLVETKEFRTAQELHDILKLRGNAVGQTTVYRALQAMAAAGAVDVLRTADGESVYRRCSKGHHHHLVCRHCGRTIEVAGPAVEGWADAVAAEHGFVAISHTMEVFGTCTECARAARTGTGSLPA</sequence>
<reference evidence="12" key="1">
    <citation type="journal article" date="2019" name="Int. J. Syst. Evol. Microbiol.">
        <title>The Global Catalogue of Microorganisms (GCM) 10K type strain sequencing project: providing services to taxonomists for standard genome sequencing and annotation.</title>
        <authorList>
            <consortium name="The Broad Institute Genomics Platform"/>
            <consortium name="The Broad Institute Genome Sequencing Center for Infectious Disease"/>
            <person name="Wu L."/>
            <person name="Ma J."/>
        </authorList>
    </citation>
    <scope>NUCLEOTIDE SEQUENCE [LARGE SCALE GENOMIC DNA]</scope>
    <source>
        <strain evidence="12">CGMCC 4.7237</strain>
    </source>
</reference>
<protein>
    <submittedName>
        <fullName evidence="11">Fur family transcriptional regulator</fullName>
    </submittedName>
</protein>
<evidence type="ECO:0000256" key="1">
    <source>
        <dbReference type="ARBA" id="ARBA00004496"/>
    </source>
</evidence>
<evidence type="ECO:0000256" key="5">
    <source>
        <dbReference type="ARBA" id="ARBA00022491"/>
    </source>
</evidence>
<evidence type="ECO:0000256" key="6">
    <source>
        <dbReference type="ARBA" id="ARBA00022723"/>
    </source>
</evidence>
<dbReference type="CDD" id="cd07153">
    <property type="entry name" value="Fur_like"/>
    <property type="match status" value="1"/>
</dbReference>
<name>A0ABV8HUD7_9ACTN</name>
<keyword evidence="8" id="KW-0805">Transcription regulation</keyword>
<dbReference type="Gene3D" id="1.10.10.10">
    <property type="entry name" value="Winged helix-like DNA-binding domain superfamily/Winged helix DNA-binding domain"/>
    <property type="match status" value="1"/>
</dbReference>
<dbReference type="InterPro" id="IPR036388">
    <property type="entry name" value="WH-like_DNA-bd_sf"/>
</dbReference>
<comment type="subcellular location">
    <subcellularLocation>
        <location evidence="1">Cytoplasm</location>
    </subcellularLocation>
</comment>
<proteinExistence type="inferred from homology"/>
<gene>
    <name evidence="11" type="ORF">ACFO3J_25180</name>
</gene>
<dbReference type="InterPro" id="IPR043135">
    <property type="entry name" value="Fur_C"/>
</dbReference>
<evidence type="ECO:0000256" key="4">
    <source>
        <dbReference type="ARBA" id="ARBA00022490"/>
    </source>
</evidence>
<dbReference type="PANTHER" id="PTHR33202:SF2">
    <property type="entry name" value="FERRIC UPTAKE REGULATION PROTEIN"/>
    <property type="match status" value="1"/>
</dbReference>
<comment type="subunit">
    <text evidence="3">Homodimer.</text>
</comment>
<dbReference type="EMBL" id="JBHSBB010000017">
    <property type="protein sequence ID" value="MFC4034737.1"/>
    <property type="molecule type" value="Genomic_DNA"/>
</dbReference>
<dbReference type="Proteomes" id="UP001595765">
    <property type="component" value="Unassembled WGS sequence"/>
</dbReference>
<comment type="caution">
    <text evidence="11">The sequence shown here is derived from an EMBL/GenBank/DDBJ whole genome shotgun (WGS) entry which is preliminary data.</text>
</comment>
<keyword evidence="10" id="KW-0804">Transcription</keyword>
<keyword evidence="12" id="KW-1185">Reference proteome</keyword>
<accession>A0ABV8HUD7</accession>
<dbReference type="Gene3D" id="3.30.1490.190">
    <property type="match status" value="1"/>
</dbReference>
<dbReference type="Pfam" id="PF01475">
    <property type="entry name" value="FUR"/>
    <property type="match status" value="1"/>
</dbReference>
<evidence type="ECO:0000313" key="11">
    <source>
        <dbReference type="EMBL" id="MFC4034737.1"/>
    </source>
</evidence>
<dbReference type="RefSeq" id="WP_386433484.1">
    <property type="nucleotide sequence ID" value="NZ_JBHSBB010000017.1"/>
</dbReference>
<dbReference type="InterPro" id="IPR002481">
    <property type="entry name" value="FUR"/>
</dbReference>
<dbReference type="SUPFAM" id="SSF46785">
    <property type="entry name" value="Winged helix' DNA-binding domain"/>
    <property type="match status" value="1"/>
</dbReference>
<evidence type="ECO:0000256" key="7">
    <source>
        <dbReference type="ARBA" id="ARBA00022833"/>
    </source>
</evidence>
<evidence type="ECO:0000256" key="2">
    <source>
        <dbReference type="ARBA" id="ARBA00007957"/>
    </source>
</evidence>
<keyword evidence="5" id="KW-0678">Repressor</keyword>
<organism evidence="11 12">
    <name type="scientific">Streptomyces polygonati</name>
    <dbReference type="NCBI Taxonomy" id="1617087"/>
    <lineage>
        <taxon>Bacteria</taxon>
        <taxon>Bacillati</taxon>
        <taxon>Actinomycetota</taxon>
        <taxon>Actinomycetes</taxon>
        <taxon>Kitasatosporales</taxon>
        <taxon>Streptomycetaceae</taxon>
        <taxon>Streptomyces</taxon>
    </lineage>
</organism>
<evidence type="ECO:0000313" key="12">
    <source>
        <dbReference type="Proteomes" id="UP001595765"/>
    </source>
</evidence>
<keyword evidence="4" id="KW-0963">Cytoplasm</keyword>
<evidence type="ECO:0000256" key="8">
    <source>
        <dbReference type="ARBA" id="ARBA00023015"/>
    </source>
</evidence>
<keyword evidence="6" id="KW-0479">Metal-binding</keyword>
<keyword evidence="7" id="KW-0862">Zinc</keyword>
<evidence type="ECO:0000256" key="9">
    <source>
        <dbReference type="ARBA" id="ARBA00023125"/>
    </source>
</evidence>
<dbReference type="PANTHER" id="PTHR33202">
    <property type="entry name" value="ZINC UPTAKE REGULATION PROTEIN"/>
    <property type="match status" value="1"/>
</dbReference>
<dbReference type="InterPro" id="IPR036390">
    <property type="entry name" value="WH_DNA-bd_sf"/>
</dbReference>
<keyword evidence="9" id="KW-0238">DNA-binding</keyword>
<comment type="similarity">
    <text evidence="2">Belongs to the Fur family.</text>
</comment>
<evidence type="ECO:0000256" key="10">
    <source>
        <dbReference type="ARBA" id="ARBA00023163"/>
    </source>
</evidence>
<evidence type="ECO:0000256" key="3">
    <source>
        <dbReference type="ARBA" id="ARBA00011738"/>
    </source>
</evidence>